<dbReference type="Proteomes" id="UP000293296">
    <property type="component" value="Chromosome"/>
</dbReference>
<proteinExistence type="predicted"/>
<evidence type="ECO:0000313" key="3">
    <source>
        <dbReference type="EMBL" id="QAZ66719.1"/>
    </source>
</evidence>
<keyword evidence="1" id="KW-0732">Signal</keyword>
<dbReference type="OrthoDB" id="5372878at2"/>
<protein>
    <recommendedName>
        <fullName evidence="2">ABC-type transport auxiliary lipoprotein component domain-containing protein</fullName>
    </recommendedName>
</protein>
<feature type="domain" description="ABC-type transport auxiliary lipoprotein component" evidence="2">
    <location>
        <begin position="35"/>
        <end position="195"/>
    </location>
</feature>
<dbReference type="KEGG" id="dcb:C3Y92_05465"/>
<accession>A0A4P6HZA6</accession>
<dbReference type="SUPFAM" id="SSF159594">
    <property type="entry name" value="XCC0632-like"/>
    <property type="match status" value="1"/>
</dbReference>
<keyword evidence="4" id="KW-1185">Reference proteome</keyword>
<dbReference type="EMBL" id="CP026538">
    <property type="protein sequence ID" value="QAZ66719.1"/>
    <property type="molecule type" value="Genomic_DNA"/>
</dbReference>
<dbReference type="AlphaFoldDB" id="A0A4P6HZA6"/>
<dbReference type="Gene3D" id="3.40.50.10610">
    <property type="entry name" value="ABC-type transport auxiliary lipoprotein component"/>
    <property type="match status" value="1"/>
</dbReference>
<reference evidence="3 4" key="1">
    <citation type="submission" date="2018-02" db="EMBL/GenBank/DDBJ databases">
        <title>Genome sequence of Desulfovibrio carbinolicus DSM 3852.</title>
        <authorList>
            <person name="Wilbanks E."/>
            <person name="Skennerton C.T."/>
            <person name="Orphan V.J."/>
        </authorList>
    </citation>
    <scope>NUCLEOTIDE SEQUENCE [LARGE SCALE GENOMIC DNA]</scope>
    <source>
        <strain evidence="3 4">DSM 3852</strain>
    </source>
</reference>
<dbReference type="RefSeq" id="WP_129350350.1">
    <property type="nucleotide sequence ID" value="NZ_CP026538.1"/>
</dbReference>
<name>A0A4P6HZA6_9BACT</name>
<gene>
    <name evidence="3" type="ORF">C3Y92_05465</name>
</gene>
<feature type="chain" id="PRO_5020688060" description="ABC-type transport auxiliary lipoprotein component domain-containing protein" evidence="1">
    <location>
        <begin position="25"/>
        <end position="201"/>
    </location>
</feature>
<evidence type="ECO:0000256" key="1">
    <source>
        <dbReference type="SAM" id="SignalP"/>
    </source>
</evidence>
<feature type="signal peptide" evidence="1">
    <location>
        <begin position="1"/>
        <end position="24"/>
    </location>
</feature>
<dbReference type="PROSITE" id="PS51257">
    <property type="entry name" value="PROKAR_LIPOPROTEIN"/>
    <property type="match status" value="1"/>
</dbReference>
<sequence>MNSAIRRLSMTLAVGAACLLPILAGCGKSAPTHFYSLSGAAPAAEGDGPSGPCLAVGIGPVDFPSYLDRSQIVTRTGTNQMHLAEFEQWIEAPHDNFQRALAENLSRLVCVKPIYTYPWPVGARLERQVVIQVARLDGTLGQEAVLRVSWSVLDADHKTLEWRSGDYREPVSGPDYASLAAAQSRLVEKFAKEVAATLAVK</sequence>
<dbReference type="InterPro" id="IPR005586">
    <property type="entry name" value="ABC_trans_aux"/>
</dbReference>
<evidence type="ECO:0000313" key="4">
    <source>
        <dbReference type="Proteomes" id="UP000293296"/>
    </source>
</evidence>
<organism evidence="3 4">
    <name type="scientific">Solidesulfovibrio carbinolicus</name>
    <dbReference type="NCBI Taxonomy" id="296842"/>
    <lineage>
        <taxon>Bacteria</taxon>
        <taxon>Pseudomonadati</taxon>
        <taxon>Thermodesulfobacteriota</taxon>
        <taxon>Desulfovibrionia</taxon>
        <taxon>Desulfovibrionales</taxon>
        <taxon>Desulfovibrionaceae</taxon>
        <taxon>Solidesulfovibrio</taxon>
    </lineage>
</organism>
<dbReference type="Pfam" id="PF03886">
    <property type="entry name" value="ABC_trans_aux"/>
    <property type="match status" value="1"/>
</dbReference>
<evidence type="ECO:0000259" key="2">
    <source>
        <dbReference type="Pfam" id="PF03886"/>
    </source>
</evidence>